<dbReference type="Proteomes" id="UP000572670">
    <property type="component" value="Unassembled WGS sequence"/>
</dbReference>
<protein>
    <submittedName>
        <fullName evidence="2">Uncharacterized protein</fullName>
    </submittedName>
</protein>
<evidence type="ECO:0000313" key="2">
    <source>
        <dbReference type="EMBL" id="MBA9060356.1"/>
    </source>
</evidence>
<name>A0ABR6D2K9_9MICC</name>
<accession>A0ABR6D2K9</accession>
<proteinExistence type="predicted"/>
<organism evidence="2 3">
    <name type="scientific">Micrococcus yunnanensis</name>
    <dbReference type="NCBI Taxonomy" id="566027"/>
    <lineage>
        <taxon>Bacteria</taxon>
        <taxon>Bacillati</taxon>
        <taxon>Actinomycetota</taxon>
        <taxon>Actinomycetes</taxon>
        <taxon>Micrococcales</taxon>
        <taxon>Micrococcaceae</taxon>
        <taxon>Micrococcus</taxon>
    </lineage>
</organism>
<feature type="compositionally biased region" description="Low complexity" evidence="1">
    <location>
        <begin position="21"/>
        <end position="34"/>
    </location>
</feature>
<gene>
    <name evidence="2" type="ORF">HDA34_002063</name>
</gene>
<keyword evidence="3" id="KW-1185">Reference proteome</keyword>
<dbReference type="EMBL" id="JACJIK010000001">
    <property type="protein sequence ID" value="MBA9060356.1"/>
    <property type="molecule type" value="Genomic_DNA"/>
</dbReference>
<reference evidence="2 3" key="1">
    <citation type="submission" date="2020-08" db="EMBL/GenBank/DDBJ databases">
        <title>Sequencing the genomes of 1000 actinobacteria strains.</title>
        <authorList>
            <person name="Klenk H.-P."/>
        </authorList>
    </citation>
    <scope>NUCLEOTIDE SEQUENCE [LARGE SCALE GENOMIC DNA]</scope>
    <source>
        <strain evidence="2 3">DSM 21948</strain>
    </source>
</reference>
<comment type="caution">
    <text evidence="2">The sequence shown here is derived from an EMBL/GenBank/DDBJ whole genome shotgun (WGS) entry which is preliminary data.</text>
</comment>
<sequence length="34" mass="3417">MPAPPGPKETMMTVLPRPADARAAQGRAAGVEAA</sequence>
<evidence type="ECO:0000256" key="1">
    <source>
        <dbReference type="SAM" id="MobiDB-lite"/>
    </source>
</evidence>
<evidence type="ECO:0000313" key="3">
    <source>
        <dbReference type="Proteomes" id="UP000572670"/>
    </source>
</evidence>
<feature type="region of interest" description="Disordered" evidence="1">
    <location>
        <begin position="1"/>
        <end position="34"/>
    </location>
</feature>